<comment type="similarity">
    <text evidence="8">Belongs to the class-III pyridoxal-phosphate-dependent aminotransferase family.</text>
</comment>
<dbReference type="AlphaFoldDB" id="A0A2T5IAP3"/>
<dbReference type="GO" id="GO:0030170">
    <property type="term" value="F:pyridoxal phosphate binding"/>
    <property type="evidence" value="ECO:0007669"/>
    <property type="project" value="InterPro"/>
</dbReference>
<dbReference type="CDD" id="cd00610">
    <property type="entry name" value="OAT_like"/>
    <property type="match status" value="1"/>
</dbReference>
<keyword evidence="5" id="KW-0032">Aminotransferase</keyword>
<comment type="cofactor">
    <cofactor evidence="1">
        <name>pyridoxal 5'-phosphate</name>
        <dbReference type="ChEBI" id="CHEBI:597326"/>
    </cofactor>
</comment>
<dbReference type="InterPro" id="IPR049704">
    <property type="entry name" value="Aminotrans_3_PPA_site"/>
</dbReference>
<dbReference type="InterPro" id="IPR015421">
    <property type="entry name" value="PyrdxlP-dep_Trfase_major"/>
</dbReference>
<reference evidence="9 10" key="1">
    <citation type="submission" date="2018-04" db="EMBL/GenBank/DDBJ databases">
        <title>Active sludge and wastewater microbial communities from Klosterneuburg, Austria.</title>
        <authorList>
            <person name="Wagner M."/>
        </authorList>
    </citation>
    <scope>NUCLEOTIDE SEQUENCE [LARGE SCALE GENOMIC DNA]</scope>
    <source>
        <strain evidence="9 10">Nl12</strain>
    </source>
</reference>
<protein>
    <recommendedName>
        <fullName evidence="4">Diaminobutyrate--2-oxoglutarate transaminase</fullName>
        <ecNumber evidence="3">2.6.1.76</ecNumber>
    </recommendedName>
</protein>
<evidence type="ECO:0000256" key="3">
    <source>
        <dbReference type="ARBA" id="ARBA00013155"/>
    </source>
</evidence>
<comment type="pathway">
    <text evidence="2">Amine and polyamine biosynthesis; ectoine biosynthesis; L-ectoine from L-aspartate 4-semialdehyde: step 1/3.</text>
</comment>
<dbReference type="Proteomes" id="UP000244152">
    <property type="component" value="Unassembled WGS sequence"/>
</dbReference>
<dbReference type="PROSITE" id="PS00600">
    <property type="entry name" value="AA_TRANSFER_CLASS_3"/>
    <property type="match status" value="1"/>
</dbReference>
<dbReference type="GO" id="GO:0045303">
    <property type="term" value="F:diaminobutyrate-2-oxoglutarate transaminase activity"/>
    <property type="evidence" value="ECO:0007669"/>
    <property type="project" value="UniProtKB-EC"/>
</dbReference>
<accession>A0A2T5IAP3</accession>
<dbReference type="InterPro" id="IPR050103">
    <property type="entry name" value="Class-III_PLP-dep_AT"/>
</dbReference>
<evidence type="ECO:0000256" key="2">
    <source>
        <dbReference type="ARBA" id="ARBA00004946"/>
    </source>
</evidence>
<evidence type="ECO:0000256" key="8">
    <source>
        <dbReference type="RuleBase" id="RU003560"/>
    </source>
</evidence>
<evidence type="ECO:0000313" key="9">
    <source>
        <dbReference type="EMBL" id="PTQ80861.1"/>
    </source>
</evidence>
<organism evidence="9 10">
    <name type="scientific">Nitrosospira multiformis</name>
    <dbReference type="NCBI Taxonomy" id="1231"/>
    <lineage>
        <taxon>Bacteria</taxon>
        <taxon>Pseudomonadati</taxon>
        <taxon>Pseudomonadota</taxon>
        <taxon>Betaproteobacteria</taxon>
        <taxon>Nitrosomonadales</taxon>
        <taxon>Nitrosomonadaceae</taxon>
        <taxon>Nitrosospira</taxon>
    </lineage>
</organism>
<comment type="catalytic activity">
    <reaction evidence="7">
        <text>L-2,4-diaminobutanoate + 2-oxoglutarate = L-aspartate 4-semialdehyde + L-glutamate</text>
        <dbReference type="Rhea" id="RHEA:11160"/>
        <dbReference type="ChEBI" id="CHEBI:16810"/>
        <dbReference type="ChEBI" id="CHEBI:29985"/>
        <dbReference type="ChEBI" id="CHEBI:58761"/>
        <dbReference type="ChEBI" id="CHEBI:537519"/>
        <dbReference type="EC" id="2.6.1.76"/>
    </reaction>
</comment>
<dbReference type="GO" id="GO:0042802">
    <property type="term" value="F:identical protein binding"/>
    <property type="evidence" value="ECO:0007669"/>
    <property type="project" value="TreeGrafter"/>
</dbReference>
<proteinExistence type="inferred from homology"/>
<dbReference type="EMBL" id="QAOK01000013">
    <property type="protein sequence ID" value="PTQ80861.1"/>
    <property type="molecule type" value="Genomic_DNA"/>
</dbReference>
<dbReference type="PANTHER" id="PTHR11986:SF121">
    <property type="entry name" value="BLR3010 PROTEIN"/>
    <property type="match status" value="1"/>
</dbReference>
<dbReference type="InterPro" id="IPR015424">
    <property type="entry name" value="PyrdxlP-dep_Trfase"/>
</dbReference>
<dbReference type="InterPro" id="IPR005814">
    <property type="entry name" value="Aminotrans_3"/>
</dbReference>
<evidence type="ECO:0000256" key="1">
    <source>
        <dbReference type="ARBA" id="ARBA00001933"/>
    </source>
</evidence>
<dbReference type="PANTHER" id="PTHR11986">
    <property type="entry name" value="AMINOTRANSFERASE CLASS III"/>
    <property type="match status" value="1"/>
</dbReference>
<dbReference type="InterPro" id="IPR015422">
    <property type="entry name" value="PyrdxlP-dep_Trfase_small"/>
</dbReference>
<comment type="caution">
    <text evidence="9">The sequence shown here is derived from an EMBL/GenBank/DDBJ whole genome shotgun (WGS) entry which is preliminary data.</text>
</comment>
<dbReference type="Pfam" id="PF00202">
    <property type="entry name" value="Aminotran_3"/>
    <property type="match status" value="1"/>
</dbReference>
<dbReference type="FunFam" id="3.40.640.10:FF:000004">
    <property type="entry name" value="Acetylornithine aminotransferase"/>
    <property type="match status" value="1"/>
</dbReference>
<evidence type="ECO:0000256" key="6">
    <source>
        <dbReference type="ARBA" id="ARBA00022898"/>
    </source>
</evidence>
<keyword evidence="6 8" id="KW-0663">Pyridoxal phosphate</keyword>
<dbReference type="EC" id="2.6.1.76" evidence="3"/>
<evidence type="ECO:0000313" key="10">
    <source>
        <dbReference type="Proteomes" id="UP000244152"/>
    </source>
</evidence>
<evidence type="ECO:0000256" key="7">
    <source>
        <dbReference type="ARBA" id="ARBA00049111"/>
    </source>
</evidence>
<evidence type="ECO:0000256" key="4">
    <source>
        <dbReference type="ARBA" id="ARBA00014798"/>
    </source>
</evidence>
<sequence>MPIDINAIIAETRGKNFDIYEEHINPVFVKVLRTLGFNRTWMRGEGPYLWDETGTRYLDFLTNWGVFNFGRRHPAIRNALQQVMEAEFPGWVGFDAPPLAAVLARELVKRMPPGLDTVYFSNSGTEAIEAAIKFARGYTGRPSTAHLAKAFHGLTMGSLSLNGEASFRRGFEPMLPGSSEVKMGDLAGLEARLAKGDVAAFVFEPIQGKGVNIASDEYLLGAQELCRKYGTLMVCDEIQCGMGRTGRFLASQWVPDFQPDIVCLSKALSGGYIPVGATITRRAVYDSVYDSLHRAIVHASTFGMGNMAMAAALASLSVLDDEKLMDRAMVLGERFRKGIEAMVPRFEFLKGVRQRGLMIAIEFGQPESMSLRAAWAMVNKMDENLFAQAIVLPLLDDHHILTQVAGHAMPIVKILPPLNIGESDVDWFLAALEDVMIKLHKFPGPAWEVLKKLGNHALTAKKREARVTA</sequence>
<gene>
    <name evidence="9" type="ORF">C8R21_11358</name>
</gene>
<name>A0A2T5IAP3_9PROT</name>
<dbReference type="Gene3D" id="3.90.1150.10">
    <property type="entry name" value="Aspartate Aminotransferase, domain 1"/>
    <property type="match status" value="1"/>
</dbReference>
<keyword evidence="5" id="KW-0808">Transferase</keyword>
<dbReference type="RefSeq" id="WP_107762296.1">
    <property type="nucleotide sequence ID" value="NZ_QAOK01000013.1"/>
</dbReference>
<evidence type="ECO:0000256" key="5">
    <source>
        <dbReference type="ARBA" id="ARBA00022576"/>
    </source>
</evidence>
<dbReference type="Gene3D" id="3.40.640.10">
    <property type="entry name" value="Type I PLP-dependent aspartate aminotransferase-like (Major domain)"/>
    <property type="match status" value="1"/>
</dbReference>
<dbReference type="SUPFAM" id="SSF53383">
    <property type="entry name" value="PLP-dependent transferases"/>
    <property type="match status" value="1"/>
</dbReference>